<dbReference type="OrthoDB" id="1523735at2"/>
<feature type="domain" description="FecR protein" evidence="2">
    <location>
        <begin position="131"/>
        <end position="218"/>
    </location>
</feature>
<dbReference type="STRING" id="1150600.ADIARSV_1722"/>
<sequence>MVKTKFLKLVSKKFSKGISESDAGILRDLEANSEELQVLSDRLTLYFKEENEYRPRLDKLSDTWDKISTIESNNFQGKFNYSPSIRIAHFYSNLIKVAAVLLLFTCTGSLAYFLLKREKVIDSIVINATKQKIYRRLDDGTRVWLNKESSIKYNKDFGVEQREIFLDGEAYFDVTKNSAVPLFVHVRGIDIEVKGTAFNINAYNKNNEIQVALIRGAIQITDRLDKKRMVLLKPNQKLIYANSGTGATNGEFLIVPVSPNLLKKETKWILDTLTFRKEKLKDLALRMEKKYNIKIKIQTEQVREKRFSGTFTNETIQQALEALKLSYPLTYTINNNIVVIKN</sequence>
<protein>
    <recommendedName>
        <fullName evidence="6">Anti-sigma factor</fullName>
    </recommendedName>
</protein>
<dbReference type="Gene3D" id="2.60.120.1440">
    <property type="match status" value="1"/>
</dbReference>
<comment type="caution">
    <text evidence="4">The sequence shown here is derived from an EMBL/GenBank/DDBJ whole genome shotgun (WGS) entry which is preliminary data.</text>
</comment>
<dbReference type="PANTHER" id="PTHR30273">
    <property type="entry name" value="PERIPLASMIC SIGNAL SENSOR AND SIGMA FACTOR ACTIVATOR FECR-RELATED"/>
    <property type="match status" value="1"/>
</dbReference>
<organism evidence="4 5">
    <name type="scientific">Arcticibacter svalbardensis MN12-7</name>
    <dbReference type="NCBI Taxonomy" id="1150600"/>
    <lineage>
        <taxon>Bacteria</taxon>
        <taxon>Pseudomonadati</taxon>
        <taxon>Bacteroidota</taxon>
        <taxon>Sphingobacteriia</taxon>
        <taxon>Sphingobacteriales</taxon>
        <taxon>Sphingobacteriaceae</taxon>
        <taxon>Arcticibacter</taxon>
    </lineage>
</organism>
<dbReference type="PANTHER" id="PTHR30273:SF2">
    <property type="entry name" value="PROTEIN FECR"/>
    <property type="match status" value="1"/>
</dbReference>
<gene>
    <name evidence="4" type="ORF">ADIARSV_1722</name>
</gene>
<feature type="transmembrane region" description="Helical" evidence="1">
    <location>
        <begin position="94"/>
        <end position="115"/>
    </location>
</feature>
<dbReference type="RefSeq" id="WP_016194958.1">
    <property type="nucleotide sequence ID" value="NZ_AQPN01000063.1"/>
</dbReference>
<keyword evidence="1" id="KW-0472">Membrane</keyword>
<accession>R9H212</accession>
<dbReference type="eggNOG" id="COG3712">
    <property type="taxonomic scope" value="Bacteria"/>
</dbReference>
<evidence type="ECO:0000259" key="2">
    <source>
        <dbReference type="Pfam" id="PF04773"/>
    </source>
</evidence>
<keyword evidence="1" id="KW-0812">Transmembrane</keyword>
<dbReference type="Pfam" id="PF16344">
    <property type="entry name" value="FecR_C"/>
    <property type="match status" value="1"/>
</dbReference>
<evidence type="ECO:0000256" key="1">
    <source>
        <dbReference type="SAM" id="Phobius"/>
    </source>
</evidence>
<dbReference type="EMBL" id="AQPN01000063">
    <property type="protein sequence ID" value="EOR95234.1"/>
    <property type="molecule type" value="Genomic_DNA"/>
</dbReference>
<keyword evidence="5" id="KW-1185">Reference proteome</keyword>
<keyword evidence="1" id="KW-1133">Transmembrane helix</keyword>
<dbReference type="AlphaFoldDB" id="R9H212"/>
<dbReference type="Gene3D" id="3.55.50.30">
    <property type="match status" value="1"/>
</dbReference>
<evidence type="ECO:0000259" key="3">
    <source>
        <dbReference type="Pfam" id="PF16344"/>
    </source>
</evidence>
<dbReference type="Proteomes" id="UP000014174">
    <property type="component" value="Unassembled WGS sequence"/>
</dbReference>
<dbReference type="GO" id="GO:0016989">
    <property type="term" value="F:sigma factor antagonist activity"/>
    <property type="evidence" value="ECO:0007669"/>
    <property type="project" value="TreeGrafter"/>
</dbReference>
<dbReference type="InterPro" id="IPR012373">
    <property type="entry name" value="Ferrdict_sens_TM"/>
</dbReference>
<dbReference type="InterPro" id="IPR006860">
    <property type="entry name" value="FecR"/>
</dbReference>
<reference evidence="4 5" key="1">
    <citation type="journal article" date="2013" name="Genome Announc.">
        <title>Draft Genome Sequence of Arcticibacter svalbardensis Strain MN12-7T, a Member of the Family Sphingobacteriaceae Isolated from an Arctic Soil Sample.</title>
        <authorList>
            <person name="Shivaji S."/>
            <person name="Ara S."/>
            <person name="Prasad S."/>
            <person name="Manasa B.P."/>
            <person name="Begum Z."/>
            <person name="Singh A."/>
            <person name="Kumar Pinnaka A."/>
        </authorList>
    </citation>
    <scope>NUCLEOTIDE SEQUENCE [LARGE SCALE GENOMIC DNA]</scope>
    <source>
        <strain evidence="4 5">MN12-7</strain>
    </source>
</reference>
<feature type="domain" description="Protein FecR C-terminal" evidence="3">
    <location>
        <begin position="273"/>
        <end position="340"/>
    </location>
</feature>
<dbReference type="Pfam" id="PF04773">
    <property type="entry name" value="FecR"/>
    <property type="match status" value="1"/>
</dbReference>
<evidence type="ECO:0008006" key="6">
    <source>
        <dbReference type="Google" id="ProtNLM"/>
    </source>
</evidence>
<name>R9H212_9SPHI</name>
<evidence type="ECO:0000313" key="4">
    <source>
        <dbReference type="EMBL" id="EOR95234.1"/>
    </source>
</evidence>
<proteinExistence type="predicted"/>
<evidence type="ECO:0000313" key="5">
    <source>
        <dbReference type="Proteomes" id="UP000014174"/>
    </source>
</evidence>
<dbReference type="InterPro" id="IPR032508">
    <property type="entry name" value="FecR_C"/>
</dbReference>